<keyword evidence="1" id="KW-0732">Signal</keyword>
<dbReference type="EMBL" id="VJVZ01000003">
    <property type="protein sequence ID" value="TRW25643.1"/>
    <property type="molecule type" value="Genomic_DNA"/>
</dbReference>
<dbReference type="OrthoDB" id="1493962at2"/>
<name>A0A552V589_9FLAO</name>
<dbReference type="Proteomes" id="UP000320643">
    <property type="component" value="Unassembled WGS sequence"/>
</dbReference>
<accession>A0A552V589</accession>
<organism evidence="2 3">
    <name type="scientific">Flavobacterium zepuense</name>
    <dbReference type="NCBI Taxonomy" id="2593302"/>
    <lineage>
        <taxon>Bacteria</taxon>
        <taxon>Pseudomonadati</taxon>
        <taxon>Bacteroidota</taxon>
        <taxon>Flavobacteriia</taxon>
        <taxon>Flavobacteriales</taxon>
        <taxon>Flavobacteriaceae</taxon>
        <taxon>Flavobacterium</taxon>
    </lineage>
</organism>
<protein>
    <submittedName>
        <fullName evidence="2">Uncharacterized protein</fullName>
    </submittedName>
</protein>
<evidence type="ECO:0000313" key="2">
    <source>
        <dbReference type="EMBL" id="TRW25643.1"/>
    </source>
</evidence>
<dbReference type="Pfam" id="PF19625">
    <property type="entry name" value="DUF6130"/>
    <property type="match status" value="1"/>
</dbReference>
<proteinExistence type="predicted"/>
<feature type="signal peptide" evidence="1">
    <location>
        <begin position="1"/>
        <end position="24"/>
    </location>
</feature>
<comment type="caution">
    <text evidence="2">The sequence shown here is derived from an EMBL/GenBank/DDBJ whole genome shotgun (WGS) entry which is preliminary data.</text>
</comment>
<sequence>MRTTATKTVLTLAVLLLAITGGFAQNKPQLSARDVIGVPAITPVIAEPEAKLIVDAPLAAELAKGKVIIQYRTENLKIVPVYGEAGLKVSPRIGHLHITVDNLPWHWADASNEPLIIVGMAPGKHTILFELADTTHHVLAKQLISFEIPETTTNHSHH</sequence>
<keyword evidence="3" id="KW-1185">Reference proteome</keyword>
<reference evidence="2 3" key="1">
    <citation type="submission" date="2019-07" db="EMBL/GenBank/DDBJ databases">
        <title>Flavobacterium sp. nov., isolated from glacier ice.</title>
        <authorList>
            <person name="Liu Q."/>
            <person name="Xin Y.-H."/>
        </authorList>
    </citation>
    <scope>NUCLEOTIDE SEQUENCE [LARGE SCALE GENOMIC DNA]</scope>
    <source>
        <strain evidence="2 3">ZT4R6</strain>
    </source>
</reference>
<gene>
    <name evidence="2" type="ORF">FMM05_05310</name>
</gene>
<dbReference type="InterPro" id="IPR046133">
    <property type="entry name" value="DUF6130"/>
</dbReference>
<evidence type="ECO:0000313" key="3">
    <source>
        <dbReference type="Proteomes" id="UP000320643"/>
    </source>
</evidence>
<evidence type="ECO:0000256" key="1">
    <source>
        <dbReference type="SAM" id="SignalP"/>
    </source>
</evidence>
<dbReference type="RefSeq" id="WP_143372308.1">
    <property type="nucleotide sequence ID" value="NZ_VJVZ01000003.1"/>
</dbReference>
<dbReference type="AlphaFoldDB" id="A0A552V589"/>
<feature type="chain" id="PRO_5021957403" evidence="1">
    <location>
        <begin position="25"/>
        <end position="158"/>
    </location>
</feature>